<keyword evidence="3" id="KW-1185">Reference proteome</keyword>
<protein>
    <submittedName>
        <fullName evidence="2">Uncharacterized protein</fullName>
    </submittedName>
</protein>
<dbReference type="AlphaFoldDB" id="K0R209"/>
<reference evidence="2 3" key="1">
    <citation type="journal article" date="2012" name="Genome Biol.">
        <title>Genome and low-iron response of an oceanic diatom adapted to chronic iron limitation.</title>
        <authorList>
            <person name="Lommer M."/>
            <person name="Specht M."/>
            <person name="Roy A.S."/>
            <person name="Kraemer L."/>
            <person name="Andreson R."/>
            <person name="Gutowska M.A."/>
            <person name="Wolf J."/>
            <person name="Bergner S.V."/>
            <person name="Schilhabel M.B."/>
            <person name="Klostermeier U.C."/>
            <person name="Beiko R.G."/>
            <person name="Rosenstiel P."/>
            <person name="Hippler M."/>
            <person name="Laroche J."/>
        </authorList>
    </citation>
    <scope>NUCLEOTIDE SEQUENCE [LARGE SCALE GENOMIC DNA]</scope>
    <source>
        <strain evidence="2 3">CCMP1005</strain>
    </source>
</reference>
<evidence type="ECO:0000313" key="2">
    <source>
        <dbReference type="EMBL" id="EJK45074.1"/>
    </source>
</evidence>
<name>K0R209_THAOC</name>
<gene>
    <name evidence="2" type="ORF">THAOC_36331</name>
</gene>
<feature type="compositionally biased region" description="Polar residues" evidence="1">
    <location>
        <begin position="124"/>
        <end position="135"/>
    </location>
</feature>
<feature type="region of interest" description="Disordered" evidence="1">
    <location>
        <begin position="79"/>
        <end position="203"/>
    </location>
</feature>
<evidence type="ECO:0000256" key="1">
    <source>
        <dbReference type="SAM" id="MobiDB-lite"/>
    </source>
</evidence>
<dbReference type="EMBL" id="AGNL01048828">
    <property type="protein sequence ID" value="EJK45074.1"/>
    <property type="molecule type" value="Genomic_DNA"/>
</dbReference>
<feature type="compositionally biased region" description="Basic and acidic residues" evidence="1">
    <location>
        <begin position="45"/>
        <end position="54"/>
    </location>
</feature>
<evidence type="ECO:0000313" key="3">
    <source>
        <dbReference type="Proteomes" id="UP000266841"/>
    </source>
</evidence>
<accession>K0R209</accession>
<feature type="region of interest" description="Disordered" evidence="1">
    <location>
        <begin position="1"/>
        <end position="54"/>
    </location>
</feature>
<comment type="caution">
    <text evidence="2">The sequence shown here is derived from an EMBL/GenBank/DDBJ whole genome shotgun (WGS) entry which is preliminary data.</text>
</comment>
<organism evidence="2 3">
    <name type="scientific">Thalassiosira oceanica</name>
    <name type="common">Marine diatom</name>
    <dbReference type="NCBI Taxonomy" id="159749"/>
    <lineage>
        <taxon>Eukaryota</taxon>
        <taxon>Sar</taxon>
        <taxon>Stramenopiles</taxon>
        <taxon>Ochrophyta</taxon>
        <taxon>Bacillariophyta</taxon>
        <taxon>Coscinodiscophyceae</taxon>
        <taxon>Thalassiosirophycidae</taxon>
        <taxon>Thalassiosirales</taxon>
        <taxon>Thalassiosiraceae</taxon>
        <taxon>Thalassiosira</taxon>
    </lineage>
</organism>
<dbReference type="Proteomes" id="UP000266841">
    <property type="component" value="Unassembled WGS sequence"/>
</dbReference>
<feature type="compositionally biased region" description="Basic and acidic residues" evidence="1">
    <location>
        <begin position="174"/>
        <end position="192"/>
    </location>
</feature>
<feature type="compositionally biased region" description="Low complexity" evidence="1">
    <location>
        <begin position="104"/>
        <end position="115"/>
    </location>
</feature>
<proteinExistence type="predicted"/>
<sequence>MDSSSSVPLAPGLDTQYDASNTCKESDRSSADGRPAGVGSEGMDDDKAAAALDREDTNVTGAAISFTQNEDLISNCLSPRHPIVTMSNPPTLRHADGTTSSSGPLAPAPDAQLDANGPGGEGGQSSTYEASTQRSADGPSSIFAPHGLGPSTQLDGNVTGGEGGQSNAGSSEGETERIRLDVNGDHQPHEGDGDADENDVGPRIDAGTIYQDVVADIDAATSRINLSAKKRNELVDEAYKIIQKLTGDIGGNGQGAAMYGEMIKSSCQKAIDLLVEHACLGPEADSLTSVRTGEAKYSR</sequence>